<dbReference type="Proteomes" id="UP001062165">
    <property type="component" value="Chromosome"/>
</dbReference>
<sequence length="53" mass="5308">MKSVTWESDNPSATVNENTGVVTGISPGTATITATDGSGITGSIEVTVFPPDP</sequence>
<organism evidence="3 4">
    <name type="scientific">Reichenbachiella carrageenanivorans</name>
    <dbReference type="NCBI Taxonomy" id="2979869"/>
    <lineage>
        <taxon>Bacteria</taxon>
        <taxon>Pseudomonadati</taxon>
        <taxon>Bacteroidota</taxon>
        <taxon>Cytophagia</taxon>
        <taxon>Cytophagales</taxon>
        <taxon>Reichenbachiellaceae</taxon>
        <taxon>Reichenbachiella</taxon>
    </lineage>
</organism>
<dbReference type="RefSeq" id="WP_263049411.1">
    <property type="nucleotide sequence ID" value="NZ_CP106735.1"/>
</dbReference>
<dbReference type="EMBL" id="CP106735">
    <property type="protein sequence ID" value="UXX77664.1"/>
    <property type="molecule type" value="Genomic_DNA"/>
</dbReference>
<dbReference type="Gene3D" id="2.60.40.1080">
    <property type="match status" value="1"/>
</dbReference>
<accession>A0ABY6CVA2</accession>
<proteinExistence type="predicted"/>
<evidence type="ECO:0000259" key="2">
    <source>
        <dbReference type="Pfam" id="PF02368"/>
    </source>
</evidence>
<reference evidence="3" key="1">
    <citation type="submission" date="2022-10" db="EMBL/GenBank/DDBJ databases">
        <title>Comparative genomics and taxonomic characterization of three novel marine species of genus Reichenbachiella exhibiting antioxidant and polysaccharide degradation activities.</title>
        <authorList>
            <person name="Muhammad N."/>
            <person name="Lee Y.-J."/>
            <person name="Ko J."/>
            <person name="Kim S.-G."/>
        </authorList>
    </citation>
    <scope>NUCLEOTIDE SEQUENCE</scope>
    <source>
        <strain evidence="3">Wsw4-B4</strain>
    </source>
</reference>
<feature type="domain" description="BIG2" evidence="2">
    <location>
        <begin position="2"/>
        <end position="39"/>
    </location>
</feature>
<dbReference type="InterPro" id="IPR003343">
    <property type="entry name" value="Big_2"/>
</dbReference>
<dbReference type="Pfam" id="PF02368">
    <property type="entry name" value="Big_2"/>
    <property type="match status" value="1"/>
</dbReference>
<name>A0ABY6CVA2_9BACT</name>
<dbReference type="InterPro" id="IPR008964">
    <property type="entry name" value="Invasin/intimin_cell_adhesion"/>
</dbReference>
<gene>
    <name evidence="3" type="ORF">N7E81_09810</name>
</gene>
<protein>
    <submittedName>
        <fullName evidence="3">Ig-like domain-containing protein</fullName>
    </submittedName>
</protein>
<evidence type="ECO:0000313" key="4">
    <source>
        <dbReference type="Proteomes" id="UP001062165"/>
    </source>
</evidence>
<feature type="region of interest" description="Disordered" evidence="1">
    <location>
        <begin position="1"/>
        <end position="21"/>
    </location>
</feature>
<evidence type="ECO:0000256" key="1">
    <source>
        <dbReference type="SAM" id="MobiDB-lite"/>
    </source>
</evidence>
<keyword evidence="4" id="KW-1185">Reference proteome</keyword>
<evidence type="ECO:0000313" key="3">
    <source>
        <dbReference type="EMBL" id="UXX77664.1"/>
    </source>
</evidence>
<dbReference type="SUPFAM" id="SSF49373">
    <property type="entry name" value="Invasin/intimin cell-adhesion fragments"/>
    <property type="match status" value="1"/>
</dbReference>